<dbReference type="SMART" id="SM00864">
    <property type="entry name" value="Tubulin"/>
    <property type="match status" value="1"/>
</dbReference>
<keyword evidence="6" id="KW-0132">Cell division</keyword>
<organism evidence="6">
    <name type="scientific">uncultured Poseidoniia archaeon</name>
    <dbReference type="NCBI Taxonomy" id="1697135"/>
    <lineage>
        <taxon>Archaea</taxon>
        <taxon>Methanobacteriati</taxon>
        <taxon>Thermoplasmatota</taxon>
        <taxon>Candidatus Poseidoniia</taxon>
        <taxon>environmental samples</taxon>
    </lineage>
</organism>
<dbReference type="SUPFAM" id="SSF52490">
    <property type="entry name" value="Tubulin nucleotide-binding domain-like"/>
    <property type="match status" value="1"/>
</dbReference>
<dbReference type="SMART" id="SM00865">
    <property type="entry name" value="Tubulin_C"/>
    <property type="match status" value="1"/>
</dbReference>
<protein>
    <submittedName>
        <fullName evidence="6">Cell division protein (FtsZ)</fullName>
    </submittedName>
</protein>
<dbReference type="GO" id="GO:0032153">
    <property type="term" value="C:cell division site"/>
    <property type="evidence" value="ECO:0007669"/>
    <property type="project" value="TreeGrafter"/>
</dbReference>
<keyword evidence="1" id="KW-0547">Nucleotide-binding</keyword>
<feature type="domain" description="Tubulin/FtsZ GTPase" evidence="4">
    <location>
        <begin position="5"/>
        <end position="192"/>
    </location>
</feature>
<keyword evidence="2" id="KW-0342">GTP-binding</keyword>
<name>A0A1B1TCD8_9ARCH</name>
<dbReference type="Pfam" id="PF00091">
    <property type="entry name" value="Tubulin"/>
    <property type="match status" value="1"/>
</dbReference>
<dbReference type="InterPro" id="IPR008280">
    <property type="entry name" value="Tub_FtsZ_C"/>
</dbReference>
<evidence type="ECO:0000313" key="6">
    <source>
        <dbReference type="EMBL" id="ANV79951.1"/>
    </source>
</evidence>
<dbReference type="Gene3D" id="3.40.50.1440">
    <property type="entry name" value="Tubulin/FtsZ, GTPase domain"/>
    <property type="match status" value="1"/>
</dbReference>
<dbReference type="GO" id="GO:0005525">
    <property type="term" value="F:GTP binding"/>
    <property type="evidence" value="ECO:0007669"/>
    <property type="project" value="UniProtKB-KW"/>
</dbReference>
<dbReference type="PANTHER" id="PTHR30314">
    <property type="entry name" value="CELL DIVISION PROTEIN FTSZ-RELATED"/>
    <property type="match status" value="1"/>
</dbReference>
<evidence type="ECO:0000256" key="1">
    <source>
        <dbReference type="ARBA" id="ARBA00022741"/>
    </source>
</evidence>
<evidence type="ECO:0000259" key="4">
    <source>
        <dbReference type="SMART" id="SM00864"/>
    </source>
</evidence>
<reference evidence="6" key="2">
    <citation type="journal article" date="2015" name="ISME J.">
        <title>A new class of marine Euryarchaeota group II from the Mediterranean deep chlorophyll maximum.</title>
        <authorList>
            <person name="Martin-Cuadrado A.B."/>
            <person name="Garcia-Heredia I."/>
            <person name="Molto A.G."/>
            <person name="Lopez-Ubeda R."/>
            <person name="Kimes N."/>
            <person name="Lopez-Garcia P."/>
            <person name="Moreira D."/>
            <person name="Rodriguez-Valera F."/>
        </authorList>
    </citation>
    <scope>NUCLEOTIDE SEQUENCE</scope>
</reference>
<proteinExistence type="predicted"/>
<evidence type="ECO:0000256" key="3">
    <source>
        <dbReference type="ARBA" id="ARBA00023210"/>
    </source>
</evidence>
<feature type="domain" description="Tubulin/FtsZ 2-layer sandwich" evidence="5">
    <location>
        <begin position="194"/>
        <end position="301"/>
    </location>
</feature>
<dbReference type="EMBL" id="KP211862">
    <property type="protein sequence ID" value="ANV79951.1"/>
    <property type="molecule type" value="Genomic_DNA"/>
</dbReference>
<dbReference type="PRINTS" id="PR00423">
    <property type="entry name" value="CELLDVISFTSZ"/>
</dbReference>
<dbReference type="AlphaFoldDB" id="A0A1B1TCD8"/>
<dbReference type="GO" id="GO:0003924">
    <property type="term" value="F:GTPase activity"/>
    <property type="evidence" value="ECO:0007669"/>
    <property type="project" value="InterPro"/>
</dbReference>
<dbReference type="GO" id="GO:0005737">
    <property type="term" value="C:cytoplasm"/>
    <property type="evidence" value="ECO:0007669"/>
    <property type="project" value="TreeGrafter"/>
</dbReference>
<sequence length="301" mass="32495">MHQGALLIVGVGGLGSLWAERAHSRCSRFSDLLLIDADEKTFNGSAEAHCLHLDASGEAKGAAALPMLAKHRLNEGVKEIQPLIDKAELVVILTCLGGGVGSGAASEFARLARESDSMVVSIVGFPFAEQPIRYQMAEESFPELYNFSNVCIRVSLERLSWQSKERKLDWKKGAGWIEELVEGLLSTLAKVGKINLDLMDFRTIVEHPGEATILVGSGPTNSLSEVVKTAFQSPLSNLDIDGAKGCWIQVEGGPDLTIYQLNTVTEEFVSRLDSNCQVLLGARSTDEMIGRVRVVAVVSGL</sequence>
<dbReference type="InterPro" id="IPR003008">
    <property type="entry name" value="Tubulin_FtsZ_GTPase"/>
</dbReference>
<dbReference type="PANTHER" id="PTHR30314:SF3">
    <property type="entry name" value="MITOCHONDRIAL DIVISION PROTEIN FSZA"/>
    <property type="match status" value="1"/>
</dbReference>
<keyword evidence="3" id="KW-0717">Septation</keyword>
<evidence type="ECO:0000259" key="5">
    <source>
        <dbReference type="SMART" id="SM00865"/>
    </source>
</evidence>
<keyword evidence="3" id="KW-0131">Cell cycle</keyword>
<dbReference type="GO" id="GO:0051301">
    <property type="term" value="P:cell division"/>
    <property type="evidence" value="ECO:0007669"/>
    <property type="project" value="UniProtKB-KW"/>
</dbReference>
<dbReference type="InterPro" id="IPR018316">
    <property type="entry name" value="Tubulin/FtsZ_2-layer-sand-dom"/>
</dbReference>
<accession>A0A1B1TCD8</accession>
<dbReference type="SUPFAM" id="SSF55307">
    <property type="entry name" value="Tubulin C-terminal domain-like"/>
    <property type="match status" value="1"/>
</dbReference>
<dbReference type="Pfam" id="PF12327">
    <property type="entry name" value="FtsZ_C"/>
    <property type="match status" value="1"/>
</dbReference>
<reference evidence="6" key="1">
    <citation type="submission" date="2014-11" db="EMBL/GenBank/DDBJ databases">
        <authorList>
            <person name="Zhu J."/>
            <person name="Qi W."/>
            <person name="Song R."/>
        </authorList>
    </citation>
    <scope>NUCLEOTIDE SEQUENCE</scope>
</reference>
<dbReference type="InterPro" id="IPR045061">
    <property type="entry name" value="FtsZ/CetZ"/>
</dbReference>
<dbReference type="InterPro" id="IPR024757">
    <property type="entry name" value="FtsZ_C"/>
</dbReference>
<evidence type="ECO:0000256" key="2">
    <source>
        <dbReference type="ARBA" id="ARBA00023134"/>
    </source>
</evidence>
<dbReference type="InterPro" id="IPR036525">
    <property type="entry name" value="Tubulin/FtsZ_GTPase_sf"/>
</dbReference>